<dbReference type="Proteomes" id="UP001633002">
    <property type="component" value="Unassembled WGS sequence"/>
</dbReference>
<comment type="caution">
    <text evidence="1">The sequence shown here is derived from an EMBL/GenBank/DDBJ whole genome shotgun (WGS) entry which is preliminary data.</text>
</comment>
<evidence type="ECO:0008006" key="3">
    <source>
        <dbReference type="Google" id="ProtNLM"/>
    </source>
</evidence>
<keyword evidence="2" id="KW-1185">Reference proteome</keyword>
<evidence type="ECO:0000313" key="2">
    <source>
        <dbReference type="Proteomes" id="UP001633002"/>
    </source>
</evidence>
<accession>A0ABD3GG72</accession>
<protein>
    <recommendedName>
        <fullName evidence="3">Reverse transcriptase domain-containing protein</fullName>
    </recommendedName>
</protein>
<dbReference type="PANTHER" id="PTHR31635">
    <property type="entry name" value="REVERSE TRANSCRIPTASE DOMAIN-CONTAINING PROTEIN-RELATED"/>
    <property type="match status" value="1"/>
</dbReference>
<reference evidence="1 2" key="1">
    <citation type="submission" date="2024-09" db="EMBL/GenBank/DDBJ databases">
        <title>Chromosome-scale assembly of Riccia sorocarpa.</title>
        <authorList>
            <person name="Paukszto L."/>
        </authorList>
    </citation>
    <scope>NUCLEOTIDE SEQUENCE [LARGE SCALE GENOMIC DNA]</scope>
    <source>
        <strain evidence="1">LP-2024</strain>
        <tissue evidence="1">Aerial parts of the thallus</tissue>
    </source>
</reference>
<dbReference type="EMBL" id="JBJQOH010000008">
    <property type="protein sequence ID" value="KAL3676886.1"/>
    <property type="molecule type" value="Genomic_DNA"/>
</dbReference>
<evidence type="ECO:0000313" key="1">
    <source>
        <dbReference type="EMBL" id="KAL3676886.1"/>
    </source>
</evidence>
<dbReference type="PANTHER" id="PTHR31635:SF196">
    <property type="entry name" value="REVERSE TRANSCRIPTASE DOMAIN-CONTAINING PROTEIN-RELATED"/>
    <property type="match status" value="1"/>
</dbReference>
<proteinExistence type="predicted"/>
<name>A0ABD3GG72_9MARC</name>
<dbReference type="AlphaFoldDB" id="A0ABD3GG72"/>
<organism evidence="1 2">
    <name type="scientific">Riccia sorocarpa</name>
    <dbReference type="NCBI Taxonomy" id="122646"/>
    <lineage>
        <taxon>Eukaryota</taxon>
        <taxon>Viridiplantae</taxon>
        <taxon>Streptophyta</taxon>
        <taxon>Embryophyta</taxon>
        <taxon>Marchantiophyta</taxon>
        <taxon>Marchantiopsida</taxon>
        <taxon>Marchantiidae</taxon>
        <taxon>Marchantiales</taxon>
        <taxon>Ricciaceae</taxon>
        <taxon>Riccia</taxon>
    </lineage>
</organism>
<gene>
    <name evidence="1" type="ORF">R1sor_026834</name>
</gene>
<sequence>MSLTYKLISKIMVERFKKVIPQLVDAQQTGFIKGRSITSNVLMDMLTEKIRRGEIKDLQILNKNQLFADDTSIFIQADQEVFNQTLHTLRRFEIASGAKLNLSKTTVIPVGDEQATDWLTQSGCTIATLTDKFRYLRLLTGVDILEEELITDLIQKYEKRLTH</sequence>